<dbReference type="RefSeq" id="WP_390195605.1">
    <property type="nucleotide sequence ID" value="NZ_JBHSDV010000001.1"/>
</dbReference>
<feature type="transmembrane region" description="Helical" evidence="1">
    <location>
        <begin position="31"/>
        <end position="50"/>
    </location>
</feature>
<feature type="transmembrane region" description="Helical" evidence="1">
    <location>
        <begin position="134"/>
        <end position="155"/>
    </location>
</feature>
<keyword evidence="1" id="KW-1133">Transmembrane helix</keyword>
<organism evidence="2 3">
    <name type="scientific">Gracilibacillus marinus</name>
    <dbReference type="NCBI Taxonomy" id="630535"/>
    <lineage>
        <taxon>Bacteria</taxon>
        <taxon>Bacillati</taxon>
        <taxon>Bacillota</taxon>
        <taxon>Bacilli</taxon>
        <taxon>Bacillales</taxon>
        <taxon>Bacillaceae</taxon>
        <taxon>Gracilibacillus</taxon>
    </lineage>
</organism>
<feature type="transmembrane region" description="Helical" evidence="1">
    <location>
        <begin position="108"/>
        <end position="128"/>
    </location>
</feature>
<evidence type="ECO:0000256" key="1">
    <source>
        <dbReference type="SAM" id="Phobius"/>
    </source>
</evidence>
<proteinExistence type="predicted"/>
<dbReference type="Proteomes" id="UP001595880">
    <property type="component" value="Unassembled WGS sequence"/>
</dbReference>
<keyword evidence="1" id="KW-0812">Transmembrane</keyword>
<evidence type="ECO:0000313" key="2">
    <source>
        <dbReference type="EMBL" id="MFC4386728.1"/>
    </source>
</evidence>
<reference evidence="3" key="1">
    <citation type="journal article" date="2019" name="Int. J. Syst. Evol. Microbiol.">
        <title>The Global Catalogue of Microorganisms (GCM) 10K type strain sequencing project: providing services to taxonomists for standard genome sequencing and annotation.</title>
        <authorList>
            <consortium name="The Broad Institute Genomics Platform"/>
            <consortium name="The Broad Institute Genome Sequencing Center for Infectious Disease"/>
            <person name="Wu L."/>
            <person name="Ma J."/>
        </authorList>
    </citation>
    <scope>NUCLEOTIDE SEQUENCE [LARGE SCALE GENOMIC DNA]</scope>
    <source>
        <strain evidence="3">KACC 14058</strain>
    </source>
</reference>
<accession>A0ABV8VVA0</accession>
<gene>
    <name evidence="2" type="ORF">ACFOZ1_02785</name>
</gene>
<sequence>MSLLHILKLAIQLPKKQALFQLNRISMRDTLVYLFLLFFIAFLPNAFINVQQFDYAEQVVSYSQYLLQVIVTYPFLIMFFVVSGVSILALPAWFLSIGLNRKLAYQQLWKMTGFALLFPIISYLILFYSPISNYIAASISGLLLYSLLCKMILIYPKRKKRSVHH</sequence>
<protein>
    <recommendedName>
        <fullName evidence="4">DUF1189 domain-containing protein</fullName>
    </recommendedName>
</protein>
<evidence type="ECO:0000313" key="3">
    <source>
        <dbReference type="Proteomes" id="UP001595880"/>
    </source>
</evidence>
<evidence type="ECO:0008006" key="4">
    <source>
        <dbReference type="Google" id="ProtNLM"/>
    </source>
</evidence>
<keyword evidence="1" id="KW-0472">Membrane</keyword>
<dbReference type="EMBL" id="JBHSDV010000001">
    <property type="protein sequence ID" value="MFC4386728.1"/>
    <property type="molecule type" value="Genomic_DNA"/>
</dbReference>
<comment type="caution">
    <text evidence="2">The sequence shown here is derived from an EMBL/GenBank/DDBJ whole genome shotgun (WGS) entry which is preliminary data.</text>
</comment>
<keyword evidence="3" id="KW-1185">Reference proteome</keyword>
<name>A0ABV8VVA0_9BACI</name>
<feature type="transmembrane region" description="Helical" evidence="1">
    <location>
        <begin position="70"/>
        <end position="96"/>
    </location>
</feature>